<keyword evidence="1 2" id="KW-0238">DNA-binding</keyword>
<dbReference type="Gene3D" id="1.10.357.10">
    <property type="entry name" value="Tetracycline Repressor, domain 2"/>
    <property type="match status" value="1"/>
</dbReference>
<dbReference type="PROSITE" id="PS50977">
    <property type="entry name" value="HTH_TETR_2"/>
    <property type="match status" value="1"/>
</dbReference>
<dbReference type="InterPro" id="IPR001647">
    <property type="entry name" value="HTH_TetR"/>
</dbReference>
<gene>
    <name evidence="4" type="ORF">DES48_1087</name>
</gene>
<proteinExistence type="predicted"/>
<dbReference type="InterPro" id="IPR009057">
    <property type="entry name" value="Homeodomain-like_sf"/>
</dbReference>
<dbReference type="RefSeq" id="WP_113869270.1">
    <property type="nucleotide sequence ID" value="NZ_BAABQN010000012.1"/>
</dbReference>
<evidence type="ECO:0000256" key="2">
    <source>
        <dbReference type="PROSITE-ProRule" id="PRU00335"/>
    </source>
</evidence>
<dbReference type="GO" id="GO:0003677">
    <property type="term" value="F:DNA binding"/>
    <property type="evidence" value="ECO:0007669"/>
    <property type="project" value="UniProtKB-UniRule"/>
</dbReference>
<dbReference type="PANTHER" id="PTHR30055">
    <property type="entry name" value="HTH-TYPE TRANSCRIPTIONAL REGULATOR RUTR"/>
    <property type="match status" value="1"/>
</dbReference>
<dbReference type="InterPro" id="IPR050109">
    <property type="entry name" value="HTH-type_TetR-like_transc_reg"/>
</dbReference>
<evidence type="ECO:0000313" key="4">
    <source>
        <dbReference type="EMBL" id="RBO95299.1"/>
    </source>
</evidence>
<reference evidence="4 5" key="1">
    <citation type="submission" date="2018-06" db="EMBL/GenBank/DDBJ databases">
        <title>Genomic Encyclopedia of Type Strains, Phase IV (KMG-IV): sequencing the most valuable type-strain genomes for metagenomic binning, comparative biology and taxonomic classification.</title>
        <authorList>
            <person name="Goeker M."/>
        </authorList>
    </citation>
    <scope>NUCLEOTIDE SEQUENCE [LARGE SCALE GENOMIC DNA]</scope>
    <source>
        <strain evidence="4 5">DSM 15140</strain>
    </source>
</reference>
<dbReference type="Pfam" id="PF00440">
    <property type="entry name" value="TetR_N"/>
    <property type="match status" value="1"/>
</dbReference>
<accession>A0A366E0J7</accession>
<dbReference type="SUPFAM" id="SSF46689">
    <property type="entry name" value="Homeodomain-like"/>
    <property type="match status" value="1"/>
</dbReference>
<comment type="caution">
    <text evidence="4">The sequence shown here is derived from an EMBL/GenBank/DDBJ whole genome shotgun (WGS) entry which is preliminary data.</text>
</comment>
<organism evidence="4 5">
    <name type="scientific">Paraliobacillus ryukyuensis</name>
    <dbReference type="NCBI Taxonomy" id="200904"/>
    <lineage>
        <taxon>Bacteria</taxon>
        <taxon>Bacillati</taxon>
        <taxon>Bacillota</taxon>
        <taxon>Bacilli</taxon>
        <taxon>Bacillales</taxon>
        <taxon>Bacillaceae</taxon>
        <taxon>Paraliobacillus</taxon>
    </lineage>
</organism>
<evidence type="ECO:0000259" key="3">
    <source>
        <dbReference type="PROSITE" id="PS50977"/>
    </source>
</evidence>
<dbReference type="AlphaFoldDB" id="A0A366E0J7"/>
<name>A0A366E0J7_9BACI</name>
<dbReference type="PRINTS" id="PR00455">
    <property type="entry name" value="HTHTETR"/>
</dbReference>
<protein>
    <submittedName>
        <fullName evidence="4">TetR family transcriptional regulator</fullName>
    </submittedName>
</protein>
<sequence>MAGLRETKKKNTRKAILEYAEKIFKEKGYSKVKTSEIAKGANIAEGTLFNYFSTKGELFVQAVFVDFNLQTYQIRLPQQIDENILISEMVSIIDFYIKKMASVDKKLVREYFSIVFSTESSEALVARKSIFHMDEMIIQDSKQLLSQLKNEYEIIKEFDVDLAVEIIYGCVIKQFMNYIYSDNWEYFELIEEMKKEIQFVMHGNMLL</sequence>
<dbReference type="GO" id="GO:0006355">
    <property type="term" value="P:regulation of DNA-templated transcription"/>
    <property type="evidence" value="ECO:0007669"/>
    <property type="project" value="UniProtKB-ARBA"/>
</dbReference>
<keyword evidence="5" id="KW-1185">Reference proteome</keyword>
<evidence type="ECO:0000256" key="1">
    <source>
        <dbReference type="ARBA" id="ARBA00023125"/>
    </source>
</evidence>
<dbReference type="EMBL" id="QNRI01000008">
    <property type="protein sequence ID" value="RBO95299.1"/>
    <property type="molecule type" value="Genomic_DNA"/>
</dbReference>
<dbReference type="Proteomes" id="UP000252254">
    <property type="component" value="Unassembled WGS sequence"/>
</dbReference>
<dbReference type="OrthoDB" id="9814703at2"/>
<feature type="DNA-binding region" description="H-T-H motif" evidence="2">
    <location>
        <begin position="33"/>
        <end position="52"/>
    </location>
</feature>
<evidence type="ECO:0000313" key="5">
    <source>
        <dbReference type="Proteomes" id="UP000252254"/>
    </source>
</evidence>
<feature type="domain" description="HTH tetR-type" evidence="3">
    <location>
        <begin position="10"/>
        <end position="70"/>
    </location>
</feature>